<reference evidence="1 2" key="1">
    <citation type="submission" date="2016-10" db="EMBL/GenBank/DDBJ databases">
        <authorList>
            <person name="de Groot N.N."/>
        </authorList>
    </citation>
    <scope>NUCLEOTIDE SEQUENCE [LARGE SCALE GENOMIC DNA]</scope>
    <source>
        <strain evidence="1 2">CGMCC 4.3510</strain>
    </source>
</reference>
<dbReference type="SUPFAM" id="SSF55961">
    <property type="entry name" value="Bet v1-like"/>
    <property type="match status" value="1"/>
</dbReference>
<proteinExistence type="predicted"/>
<dbReference type="Pfam" id="PF10604">
    <property type="entry name" value="Polyketide_cyc2"/>
    <property type="match status" value="1"/>
</dbReference>
<dbReference type="AlphaFoldDB" id="A0A1I2IDW2"/>
<name>A0A1I2IDW2_9ACTN</name>
<dbReference type="STRING" id="380248.SAMN05216251_11361"/>
<dbReference type="Gene3D" id="3.30.530.20">
    <property type="match status" value="1"/>
</dbReference>
<gene>
    <name evidence="1" type="ORF">SAMN05216251_11361</name>
</gene>
<dbReference type="RefSeq" id="WP_093715325.1">
    <property type="nucleotide sequence ID" value="NZ_FONG01000013.1"/>
</dbReference>
<organism evidence="1 2">
    <name type="scientific">Actinacidiphila alni</name>
    <dbReference type="NCBI Taxonomy" id="380248"/>
    <lineage>
        <taxon>Bacteria</taxon>
        <taxon>Bacillati</taxon>
        <taxon>Actinomycetota</taxon>
        <taxon>Actinomycetes</taxon>
        <taxon>Kitasatosporales</taxon>
        <taxon>Streptomycetaceae</taxon>
        <taxon>Actinacidiphila</taxon>
    </lineage>
</organism>
<dbReference type="InterPro" id="IPR023393">
    <property type="entry name" value="START-like_dom_sf"/>
</dbReference>
<keyword evidence="2" id="KW-1185">Reference proteome</keyword>
<dbReference type="Proteomes" id="UP000199323">
    <property type="component" value="Unassembled WGS sequence"/>
</dbReference>
<sequence>MPTYQTSITIHASVERVWAVLTDVENWPALTASMTSVRGLDGREIAVGSRFEVEQPKLRKAVWTVTDLTEGTRFSWESASTGVTTRGDHLLVADGADTRMTLVVHQRGALAGLVGLVAGGMTRRYIEMEAAGLKERSEAPA</sequence>
<evidence type="ECO:0000313" key="2">
    <source>
        <dbReference type="Proteomes" id="UP000199323"/>
    </source>
</evidence>
<dbReference type="InterPro" id="IPR019587">
    <property type="entry name" value="Polyketide_cyclase/dehydratase"/>
</dbReference>
<protein>
    <submittedName>
        <fullName evidence="1">Polyketide cyclase / dehydrase and lipid transport</fullName>
    </submittedName>
</protein>
<dbReference type="OrthoDB" id="191189at2"/>
<accession>A0A1I2IDW2</accession>
<dbReference type="CDD" id="cd08862">
    <property type="entry name" value="SRPBCC_Smu440-like"/>
    <property type="match status" value="1"/>
</dbReference>
<dbReference type="EMBL" id="FONG01000013">
    <property type="protein sequence ID" value="SFF39820.1"/>
    <property type="molecule type" value="Genomic_DNA"/>
</dbReference>
<evidence type="ECO:0000313" key="1">
    <source>
        <dbReference type="EMBL" id="SFF39820.1"/>
    </source>
</evidence>